<dbReference type="Proteomes" id="UP000684084">
    <property type="component" value="Unassembled WGS sequence"/>
</dbReference>
<reference evidence="3 4" key="2">
    <citation type="submission" date="2017-10" db="EMBL/GenBank/DDBJ databases">
        <title>Genome analyses suggest a sexual origin of heterokaryosis in a supposedly ancient asexual fungus.</title>
        <authorList>
            <person name="Corradi N."/>
            <person name="Sedzielewska K."/>
            <person name="Noel J."/>
            <person name="Charron P."/>
            <person name="Farinelli L."/>
            <person name="Marton T."/>
            <person name="Kruger M."/>
            <person name="Pelin A."/>
            <person name="Brachmann A."/>
            <person name="Corradi N."/>
        </authorList>
    </citation>
    <scope>NUCLEOTIDE SEQUENCE [LARGE SCALE GENOMIC DNA]</scope>
    <source>
        <strain evidence="3 4">A1</strain>
    </source>
</reference>
<evidence type="ECO:0000313" key="3">
    <source>
        <dbReference type="EMBL" id="PKC54314.1"/>
    </source>
</evidence>
<feature type="compositionally biased region" description="Basic residues" evidence="1">
    <location>
        <begin position="134"/>
        <end position="143"/>
    </location>
</feature>
<evidence type="ECO:0000313" key="5">
    <source>
        <dbReference type="Proteomes" id="UP000684084"/>
    </source>
</evidence>
<protein>
    <submittedName>
        <fullName evidence="2">Uncharacterized protein</fullName>
    </submittedName>
</protein>
<name>A0A2I1FH02_9GLOM</name>
<dbReference type="Proteomes" id="UP000232688">
    <property type="component" value="Unassembled WGS sequence"/>
</dbReference>
<evidence type="ECO:0000313" key="2">
    <source>
        <dbReference type="EMBL" id="CAB5367615.1"/>
    </source>
</evidence>
<dbReference type="AlphaFoldDB" id="A0A2I1FH02"/>
<reference evidence="2" key="3">
    <citation type="submission" date="2020-05" db="EMBL/GenBank/DDBJ databases">
        <authorList>
            <person name="Rincon C."/>
            <person name="Sanders R I."/>
            <person name="Robbins C."/>
            <person name="Chaturvedi A."/>
        </authorList>
    </citation>
    <scope>NUCLEOTIDE SEQUENCE</scope>
    <source>
        <strain evidence="2">CHB12</strain>
    </source>
</reference>
<reference evidence="3 4" key="1">
    <citation type="submission" date="2017-10" db="EMBL/GenBank/DDBJ databases">
        <title>Extensive intraspecific genome diversity in a model arbuscular mycorrhizal fungus.</title>
        <authorList>
            <person name="Chen E.C.H."/>
            <person name="Morin E."/>
            <person name="Baudet D."/>
            <person name="Noel J."/>
            <person name="Ndikumana S."/>
            <person name="Charron P."/>
            <person name="St-Onge C."/>
            <person name="Giorgi J."/>
            <person name="Grigoriev I.V."/>
            <person name="Roux C."/>
            <person name="Martin F.M."/>
            <person name="Corradi N."/>
        </authorList>
    </citation>
    <scope>NUCLEOTIDE SEQUENCE [LARGE SCALE GENOMIC DNA]</scope>
    <source>
        <strain evidence="3 4">A1</strain>
    </source>
</reference>
<evidence type="ECO:0000313" key="4">
    <source>
        <dbReference type="Proteomes" id="UP000232688"/>
    </source>
</evidence>
<comment type="caution">
    <text evidence="2">The sequence shown here is derived from an EMBL/GenBank/DDBJ whole genome shotgun (WGS) entry which is preliminary data.</text>
</comment>
<dbReference type="OrthoDB" id="2374622at2759"/>
<dbReference type="EMBL" id="CAGKOT010000024">
    <property type="protein sequence ID" value="CAB5367615.1"/>
    <property type="molecule type" value="Genomic_DNA"/>
</dbReference>
<dbReference type="VEuPathDB" id="FungiDB:RhiirFUN_010562"/>
<dbReference type="VEuPathDB" id="FungiDB:RhiirA1_477562"/>
<organism evidence="2 5">
    <name type="scientific">Rhizophagus irregularis</name>
    <dbReference type="NCBI Taxonomy" id="588596"/>
    <lineage>
        <taxon>Eukaryota</taxon>
        <taxon>Fungi</taxon>
        <taxon>Fungi incertae sedis</taxon>
        <taxon>Mucoromycota</taxon>
        <taxon>Glomeromycotina</taxon>
        <taxon>Glomeromycetes</taxon>
        <taxon>Glomerales</taxon>
        <taxon>Glomeraceae</taxon>
        <taxon>Rhizophagus</taxon>
    </lineage>
</organism>
<gene>
    <name evidence="2" type="ORF">CHRIB12_LOCUS11348</name>
    <name evidence="3" type="ORF">RhiirA1_477562</name>
</gene>
<proteinExistence type="predicted"/>
<evidence type="ECO:0000256" key="1">
    <source>
        <dbReference type="SAM" id="MobiDB-lite"/>
    </source>
</evidence>
<feature type="region of interest" description="Disordered" evidence="1">
    <location>
        <begin position="126"/>
        <end position="153"/>
    </location>
</feature>
<dbReference type="EMBL" id="LLXH01003365">
    <property type="protein sequence ID" value="PKC54314.1"/>
    <property type="molecule type" value="Genomic_DNA"/>
</dbReference>
<sequence>MCDESCDGDDELLTNGINAERNDFDQCTPPETSNYVTIAQGNKTYSSKLVYYIDQIQSGNVYTSTVKKKVDKRIEFGNTMSVAKTSIQIAVVEVQETFSYDVMKNNYQRQPLEPLVIVDNNSIPEISNPEYHKPKGRPPKHYKSQMEMTSKQNITSSSKTCSYCLEKSHNIRSCAKNKASVQ</sequence>
<dbReference type="VEuPathDB" id="FungiDB:FUN_025273"/>
<accession>A0A2I1FH02</accession>